<organism evidence="7 8">
    <name type="scientific">Estrella lausannensis</name>
    <dbReference type="NCBI Taxonomy" id="483423"/>
    <lineage>
        <taxon>Bacteria</taxon>
        <taxon>Pseudomonadati</taxon>
        <taxon>Chlamydiota</taxon>
        <taxon>Chlamydiia</taxon>
        <taxon>Parachlamydiales</taxon>
        <taxon>Candidatus Criblamydiaceae</taxon>
        <taxon>Estrella</taxon>
    </lineage>
</organism>
<dbReference type="Gene3D" id="3.30.2350.10">
    <property type="entry name" value="Pseudouridine synthase"/>
    <property type="match status" value="1"/>
</dbReference>
<evidence type="ECO:0000256" key="4">
    <source>
        <dbReference type="PROSITE-ProRule" id="PRU00182"/>
    </source>
</evidence>
<dbReference type="GO" id="GO:0003723">
    <property type="term" value="F:RNA binding"/>
    <property type="evidence" value="ECO:0007669"/>
    <property type="project" value="UniProtKB-KW"/>
</dbReference>
<keyword evidence="8" id="KW-1185">Reference proteome</keyword>
<dbReference type="AlphaFoldDB" id="A0A0H5E3K8"/>
<dbReference type="SUPFAM" id="SSF55174">
    <property type="entry name" value="Alpha-L RNA-binding motif"/>
    <property type="match status" value="1"/>
</dbReference>
<dbReference type="EC" id="5.4.99.-" evidence="5"/>
<dbReference type="InterPro" id="IPR020103">
    <property type="entry name" value="PsdUridine_synth_cat_dom_sf"/>
</dbReference>
<dbReference type="EMBL" id="CWGJ01000006">
    <property type="protein sequence ID" value="CRX37800.1"/>
    <property type="molecule type" value="Genomic_DNA"/>
</dbReference>
<dbReference type="GO" id="GO:0120159">
    <property type="term" value="F:rRNA pseudouridine synthase activity"/>
    <property type="evidence" value="ECO:0007669"/>
    <property type="project" value="UniProtKB-ARBA"/>
</dbReference>
<dbReference type="InterPro" id="IPR006225">
    <property type="entry name" value="PsdUridine_synth_RluC/D"/>
</dbReference>
<dbReference type="InterPro" id="IPR036986">
    <property type="entry name" value="S4_RNA-bd_sf"/>
</dbReference>
<dbReference type="PANTHER" id="PTHR21600:SF44">
    <property type="entry name" value="RIBOSOMAL LARGE SUBUNIT PSEUDOURIDINE SYNTHASE D"/>
    <property type="match status" value="1"/>
</dbReference>
<dbReference type="Gene3D" id="3.10.290.10">
    <property type="entry name" value="RNA-binding S4 domain"/>
    <property type="match status" value="1"/>
</dbReference>
<keyword evidence="4" id="KW-0694">RNA-binding</keyword>
<evidence type="ECO:0000259" key="6">
    <source>
        <dbReference type="SMART" id="SM00363"/>
    </source>
</evidence>
<evidence type="ECO:0000256" key="5">
    <source>
        <dbReference type="RuleBase" id="RU362028"/>
    </source>
</evidence>
<evidence type="ECO:0000256" key="1">
    <source>
        <dbReference type="ARBA" id="ARBA00010876"/>
    </source>
</evidence>
<dbReference type="PANTHER" id="PTHR21600">
    <property type="entry name" value="MITOCHONDRIAL RNA PSEUDOURIDINE SYNTHASE"/>
    <property type="match status" value="1"/>
</dbReference>
<dbReference type="SMART" id="SM00363">
    <property type="entry name" value="S4"/>
    <property type="match status" value="1"/>
</dbReference>
<sequence length="322" mass="36341">MADPEFGEELEEVLIAESEAGERLDKILAGRFKDVKSRTYFQYLFQEGKVSVNGLPVKKQYRPRTGDLVEVQFILTPELNLAAENIPLRILYEDESLIAIDKPPGMVVHPAPGNWSGTVVNALLFHCTRLKEEFQQEHIRPGIVHRLDKETSGVLLAAKSHSMHGKLVDLFSSRQVYKEYLAVCLGNPGRGIIDKPIGRDPYHRKQMKVLDEGGKRAVTEFETLATDGQVSLVKIILKTGRTHQIRVHMQSKNAPVLGDSLYGSIAVNKKWKAERQLLHAYRLSFLHPMTKKPITFQAPLPPDLSFFAEKLKLSDDPRLRAC</sequence>
<comment type="similarity">
    <text evidence="1 5">Belongs to the pseudouridine synthase RluA family.</text>
</comment>
<name>A0A0H5E3K8_9BACT</name>
<evidence type="ECO:0000256" key="3">
    <source>
        <dbReference type="PIRSR" id="PIRSR606225-1"/>
    </source>
</evidence>
<reference evidence="8" key="1">
    <citation type="submission" date="2015-06" db="EMBL/GenBank/DDBJ databases">
        <authorList>
            <person name="Bertelli C."/>
        </authorList>
    </citation>
    <scope>NUCLEOTIDE SEQUENCE [LARGE SCALE GENOMIC DNA]</scope>
    <source>
        <strain evidence="8">CRIB-30</strain>
    </source>
</reference>
<dbReference type="CDD" id="cd00165">
    <property type="entry name" value="S4"/>
    <property type="match status" value="1"/>
</dbReference>
<dbReference type="CDD" id="cd02869">
    <property type="entry name" value="PseudoU_synth_RluA_like"/>
    <property type="match status" value="1"/>
</dbReference>
<dbReference type="OrthoDB" id="9807829at2"/>
<protein>
    <recommendedName>
        <fullName evidence="5">Pseudouridine synthase</fullName>
        <ecNumber evidence="5">5.4.99.-</ecNumber>
    </recommendedName>
</protein>
<dbReference type="InterPro" id="IPR006224">
    <property type="entry name" value="PsdUridine_synth_RluA-like_CS"/>
</dbReference>
<dbReference type="RefSeq" id="WP_098037656.1">
    <property type="nucleotide sequence ID" value="NZ_CWGJ01000006.1"/>
</dbReference>
<keyword evidence="2 5" id="KW-0413">Isomerase</keyword>
<comment type="catalytic activity">
    <reaction evidence="5">
        <text>a uridine in RNA = a pseudouridine in RNA</text>
        <dbReference type="Rhea" id="RHEA:48348"/>
        <dbReference type="Rhea" id="RHEA-COMP:12068"/>
        <dbReference type="Rhea" id="RHEA-COMP:12069"/>
        <dbReference type="ChEBI" id="CHEBI:65314"/>
        <dbReference type="ChEBI" id="CHEBI:65315"/>
    </reaction>
</comment>
<dbReference type="PROSITE" id="PS50889">
    <property type="entry name" value="S4"/>
    <property type="match status" value="1"/>
</dbReference>
<evidence type="ECO:0000313" key="7">
    <source>
        <dbReference type="EMBL" id="CRX37800.1"/>
    </source>
</evidence>
<evidence type="ECO:0000256" key="2">
    <source>
        <dbReference type="ARBA" id="ARBA00023235"/>
    </source>
</evidence>
<dbReference type="Pfam" id="PF00849">
    <property type="entry name" value="PseudoU_synth_2"/>
    <property type="match status" value="1"/>
</dbReference>
<feature type="active site" evidence="3">
    <location>
        <position position="148"/>
    </location>
</feature>
<evidence type="ECO:0000313" key="8">
    <source>
        <dbReference type="Proteomes" id="UP000220251"/>
    </source>
</evidence>
<dbReference type="InterPro" id="IPR002942">
    <property type="entry name" value="S4_RNA-bd"/>
</dbReference>
<gene>
    <name evidence="7" type="ORF">ELAC_0444</name>
</gene>
<accession>A0A0H5E3K8</accession>
<dbReference type="InterPro" id="IPR006145">
    <property type="entry name" value="PsdUridine_synth_RsuA/RluA"/>
</dbReference>
<feature type="domain" description="RNA-binding S4" evidence="6">
    <location>
        <begin position="22"/>
        <end position="87"/>
    </location>
</feature>
<comment type="function">
    <text evidence="5">Responsible for synthesis of pseudouridine from uracil.</text>
</comment>
<dbReference type="PROSITE" id="PS01129">
    <property type="entry name" value="PSI_RLU"/>
    <property type="match status" value="1"/>
</dbReference>
<dbReference type="GO" id="GO:0000455">
    <property type="term" value="P:enzyme-directed rRNA pseudouridine synthesis"/>
    <property type="evidence" value="ECO:0007669"/>
    <property type="project" value="TreeGrafter"/>
</dbReference>
<proteinExistence type="inferred from homology"/>
<dbReference type="Proteomes" id="UP000220251">
    <property type="component" value="Unassembled WGS sequence"/>
</dbReference>
<dbReference type="InterPro" id="IPR050188">
    <property type="entry name" value="RluA_PseudoU_synthase"/>
</dbReference>
<dbReference type="SUPFAM" id="SSF55120">
    <property type="entry name" value="Pseudouridine synthase"/>
    <property type="match status" value="1"/>
</dbReference>
<dbReference type="NCBIfam" id="TIGR00005">
    <property type="entry name" value="rluA_subfam"/>
    <property type="match status" value="1"/>
</dbReference>